<protein>
    <submittedName>
        <fullName evidence="2">Uncharacterized protein</fullName>
    </submittedName>
</protein>
<evidence type="ECO:0000256" key="1">
    <source>
        <dbReference type="SAM" id="MobiDB-lite"/>
    </source>
</evidence>
<gene>
    <name evidence="2" type="ORF">PoB_005021200</name>
</gene>
<dbReference type="Proteomes" id="UP000735302">
    <property type="component" value="Unassembled WGS sequence"/>
</dbReference>
<evidence type="ECO:0000313" key="3">
    <source>
        <dbReference type="Proteomes" id="UP000735302"/>
    </source>
</evidence>
<accession>A0AAV4BX50</accession>
<sequence>MTGPLHCASSTPGEEEDKEEGEEGDLGHALPDVDYKIVTDSLQNISSYIMQKGCSDEVTSTITKLDALLEIHHQNSKVRSKISDFFVKK</sequence>
<evidence type="ECO:0000313" key="2">
    <source>
        <dbReference type="EMBL" id="GFO23707.1"/>
    </source>
</evidence>
<comment type="caution">
    <text evidence="2">The sequence shown here is derived from an EMBL/GenBank/DDBJ whole genome shotgun (WGS) entry which is preliminary data.</text>
</comment>
<feature type="region of interest" description="Disordered" evidence="1">
    <location>
        <begin position="1"/>
        <end position="30"/>
    </location>
</feature>
<dbReference type="AlphaFoldDB" id="A0AAV4BX50"/>
<dbReference type="EMBL" id="BLXT01005511">
    <property type="protein sequence ID" value="GFO23707.1"/>
    <property type="molecule type" value="Genomic_DNA"/>
</dbReference>
<keyword evidence="3" id="KW-1185">Reference proteome</keyword>
<feature type="compositionally biased region" description="Acidic residues" evidence="1">
    <location>
        <begin position="13"/>
        <end position="24"/>
    </location>
</feature>
<organism evidence="2 3">
    <name type="scientific">Plakobranchus ocellatus</name>
    <dbReference type="NCBI Taxonomy" id="259542"/>
    <lineage>
        <taxon>Eukaryota</taxon>
        <taxon>Metazoa</taxon>
        <taxon>Spiralia</taxon>
        <taxon>Lophotrochozoa</taxon>
        <taxon>Mollusca</taxon>
        <taxon>Gastropoda</taxon>
        <taxon>Heterobranchia</taxon>
        <taxon>Euthyneura</taxon>
        <taxon>Panpulmonata</taxon>
        <taxon>Sacoglossa</taxon>
        <taxon>Placobranchoidea</taxon>
        <taxon>Plakobranchidae</taxon>
        <taxon>Plakobranchus</taxon>
    </lineage>
</organism>
<proteinExistence type="predicted"/>
<reference evidence="2 3" key="1">
    <citation type="journal article" date="2021" name="Elife">
        <title>Chloroplast acquisition without the gene transfer in kleptoplastic sea slugs, Plakobranchus ocellatus.</title>
        <authorList>
            <person name="Maeda T."/>
            <person name="Takahashi S."/>
            <person name="Yoshida T."/>
            <person name="Shimamura S."/>
            <person name="Takaki Y."/>
            <person name="Nagai Y."/>
            <person name="Toyoda A."/>
            <person name="Suzuki Y."/>
            <person name="Arimoto A."/>
            <person name="Ishii H."/>
            <person name="Satoh N."/>
            <person name="Nishiyama T."/>
            <person name="Hasebe M."/>
            <person name="Maruyama T."/>
            <person name="Minagawa J."/>
            <person name="Obokata J."/>
            <person name="Shigenobu S."/>
        </authorList>
    </citation>
    <scope>NUCLEOTIDE SEQUENCE [LARGE SCALE GENOMIC DNA]</scope>
</reference>
<name>A0AAV4BX50_9GAST</name>